<dbReference type="Proteomes" id="UP000007037">
    <property type="component" value="Chromosome I"/>
</dbReference>
<name>Q72MM2_LEPIC</name>
<dbReference type="KEGG" id="lic:LIC_13171"/>
<proteinExistence type="predicted"/>
<sequence>MCFIKNLHSMTPKFPKSYKAQIEFTKFVECVYSKNFFPLKLNSNLSYKNTKIGHRNFYETIRRSSQSSLWIDHF</sequence>
<protein>
    <submittedName>
        <fullName evidence="1">Uncharacterized protein</fullName>
    </submittedName>
</protein>
<gene>
    <name evidence="1" type="ordered locus">LIC_13171</name>
</gene>
<accession>Q72MM2</accession>
<reference evidence="1 2" key="1">
    <citation type="journal article" date="2004" name="J. Bacteriol.">
        <title>Comparative genomics of two Leptospira interrogans serovars reveals novel insights into physiology and pathogenesis.</title>
        <authorList>
            <person name="Nascimento A.L."/>
            <person name="Ko A.I."/>
            <person name="Martins E.A."/>
            <person name="Monteiro-Vitorello C.B."/>
            <person name="Ho P.L."/>
            <person name="Haake D.A."/>
            <person name="Verjovski-Almeida S."/>
            <person name="Hartskeerl R.A."/>
            <person name="Marques M.V."/>
            <person name="Oliveira M.C."/>
            <person name="Menck C.F."/>
            <person name="Leite L.C."/>
            <person name="Carrer H."/>
            <person name="Coutinho L.L."/>
            <person name="Degrave W.M."/>
            <person name="Dellagostin O.A."/>
            <person name="El-Dorry H."/>
            <person name="Ferro E.S."/>
            <person name="Ferro M.I."/>
            <person name="Furlan L.R."/>
            <person name="Gamberini M."/>
            <person name="Giglioti E.A."/>
            <person name="Goes-Neto A."/>
            <person name="Goldman G.H."/>
            <person name="Goldman M.H."/>
            <person name="Harakava R."/>
            <person name="Jeronimo S.M."/>
            <person name="Junqueira-De-Azevedo I.L."/>
            <person name="Kimura E.T."/>
            <person name="Kuramae E.E."/>
            <person name="Lemos E.G."/>
            <person name="Lemos M.V."/>
            <person name="Marino C.L."/>
            <person name="Nunes L.R."/>
            <person name="De Oliveira R.C."/>
            <person name="Pereira G.G."/>
            <person name="Reis M.S."/>
            <person name="Schriefer A."/>
            <person name="Siqueira W.J."/>
            <person name="Sommer P."/>
            <person name="Tsai S.M."/>
            <person name="Simpson A.J."/>
            <person name="Ferro J.A."/>
            <person name="Camargo L.E."/>
            <person name="Kitajima J.P."/>
            <person name="Setubal J.C."/>
            <person name="Van Sluys M.A."/>
        </authorList>
    </citation>
    <scope>NUCLEOTIDE SEQUENCE [LARGE SCALE GENOMIC DNA]</scope>
    <source>
        <strain evidence="1 2">Fiocruz L1-130</strain>
    </source>
</reference>
<dbReference type="HOGENOM" id="CLU_2683371_0_0_12"/>
<dbReference type="AlphaFoldDB" id="Q72MM2"/>
<organism evidence="1 2">
    <name type="scientific">Leptospira interrogans serogroup Icterohaemorrhagiae serovar copenhageni (strain Fiocruz L1-130)</name>
    <dbReference type="NCBI Taxonomy" id="267671"/>
    <lineage>
        <taxon>Bacteria</taxon>
        <taxon>Pseudomonadati</taxon>
        <taxon>Spirochaetota</taxon>
        <taxon>Spirochaetia</taxon>
        <taxon>Leptospirales</taxon>
        <taxon>Leptospiraceae</taxon>
        <taxon>Leptospira</taxon>
    </lineage>
</organism>
<dbReference type="EMBL" id="AE016823">
    <property type="protein sequence ID" value="AAS71716.1"/>
    <property type="molecule type" value="Genomic_DNA"/>
</dbReference>
<evidence type="ECO:0000313" key="2">
    <source>
        <dbReference type="Proteomes" id="UP000007037"/>
    </source>
</evidence>
<evidence type="ECO:0000313" key="1">
    <source>
        <dbReference type="EMBL" id="AAS71716.1"/>
    </source>
</evidence>